<dbReference type="Gene3D" id="3.30.70.940">
    <property type="entry name" value="NusG, N-terminal domain"/>
    <property type="match status" value="1"/>
</dbReference>
<evidence type="ECO:0000256" key="2">
    <source>
        <dbReference type="ARBA" id="ARBA00023015"/>
    </source>
</evidence>
<evidence type="ECO:0000256" key="1">
    <source>
        <dbReference type="ARBA" id="ARBA00022814"/>
    </source>
</evidence>
<dbReference type="PANTHER" id="PTHR30265:SF7">
    <property type="entry name" value="TRANSCRIPTION ANTITERMINATION PROTEIN RFAH"/>
    <property type="match status" value="1"/>
</dbReference>
<evidence type="ECO:0000313" key="6">
    <source>
        <dbReference type="Proteomes" id="UP000266934"/>
    </source>
</evidence>
<gene>
    <name evidence="5" type="primary">rfaH</name>
    <name evidence="5" type="ORF">BLTE_25660</name>
</gene>
<feature type="domain" description="NusG-like N-terminal" evidence="4">
    <location>
        <begin position="33"/>
        <end position="132"/>
    </location>
</feature>
<organism evidence="5 6">
    <name type="scientific">Blastochloris tepida</name>
    <dbReference type="NCBI Taxonomy" id="2233851"/>
    <lineage>
        <taxon>Bacteria</taxon>
        <taxon>Pseudomonadati</taxon>
        <taxon>Pseudomonadota</taxon>
        <taxon>Alphaproteobacteria</taxon>
        <taxon>Hyphomicrobiales</taxon>
        <taxon>Blastochloridaceae</taxon>
        <taxon>Blastochloris</taxon>
    </lineage>
</organism>
<keyword evidence="6" id="KW-1185">Reference proteome</keyword>
<evidence type="ECO:0000259" key="4">
    <source>
        <dbReference type="SMART" id="SM00738"/>
    </source>
</evidence>
<dbReference type="Pfam" id="PF02357">
    <property type="entry name" value="NusG"/>
    <property type="match status" value="1"/>
</dbReference>
<evidence type="ECO:0000256" key="3">
    <source>
        <dbReference type="ARBA" id="ARBA00023163"/>
    </source>
</evidence>
<sequence>MEALERSDCATTAAPGFAAGTLTGPAADNVPLGARWYVGHTLPRKEVLARTNLQQQGFAAYLPRILTTRRHARRFEVVKTALFPRYIFIRLDLTRDRWRSVNGTIGISHIVSSGDLPCPVPAGIVEELSRLTGDDDVVHFEPELAPGDRVRLTGGPFTGGLGVLEQLDARGRVEILLELLNGTVRLKVARELIEPVR</sequence>
<dbReference type="InterPro" id="IPR036735">
    <property type="entry name" value="NGN_dom_sf"/>
</dbReference>
<dbReference type="GO" id="GO:0031564">
    <property type="term" value="P:transcription antitermination"/>
    <property type="evidence" value="ECO:0007669"/>
    <property type="project" value="UniProtKB-KW"/>
</dbReference>
<keyword evidence="2" id="KW-0805">Transcription regulation</keyword>
<dbReference type="SUPFAM" id="SSF82679">
    <property type="entry name" value="N-utilization substance G protein NusG, N-terminal domain"/>
    <property type="match status" value="1"/>
</dbReference>
<evidence type="ECO:0000313" key="5">
    <source>
        <dbReference type="EMBL" id="BBF93881.1"/>
    </source>
</evidence>
<dbReference type="GO" id="GO:0005829">
    <property type="term" value="C:cytosol"/>
    <property type="evidence" value="ECO:0007669"/>
    <property type="project" value="TreeGrafter"/>
</dbReference>
<dbReference type="Proteomes" id="UP000266934">
    <property type="component" value="Chromosome"/>
</dbReference>
<proteinExistence type="predicted"/>
<dbReference type="PANTHER" id="PTHR30265">
    <property type="entry name" value="RHO-INTERACTING TRANSCRIPTION TERMINATION FACTOR NUSG"/>
    <property type="match status" value="1"/>
</dbReference>
<dbReference type="InterPro" id="IPR043425">
    <property type="entry name" value="NusG-like"/>
</dbReference>
<dbReference type="GO" id="GO:0006354">
    <property type="term" value="P:DNA-templated transcription elongation"/>
    <property type="evidence" value="ECO:0007669"/>
    <property type="project" value="InterPro"/>
</dbReference>
<dbReference type="EMBL" id="AP018907">
    <property type="protein sequence ID" value="BBF93881.1"/>
    <property type="molecule type" value="Genomic_DNA"/>
</dbReference>
<accession>A0A348G2U8</accession>
<reference evidence="5 6" key="1">
    <citation type="submission" date="2018-08" db="EMBL/GenBank/DDBJ databases">
        <title>Complete genome sequencing of Blastochloris tepida GI.</title>
        <authorList>
            <person name="Tsukatani Y."/>
            <person name="Mori H."/>
        </authorList>
    </citation>
    <scope>NUCLEOTIDE SEQUENCE [LARGE SCALE GENOMIC DNA]</scope>
    <source>
        <strain evidence="5 6">GI</strain>
    </source>
</reference>
<keyword evidence="1" id="KW-0889">Transcription antitermination</keyword>
<keyword evidence="3" id="KW-0804">Transcription</keyword>
<dbReference type="InterPro" id="IPR006645">
    <property type="entry name" value="NGN-like_dom"/>
</dbReference>
<dbReference type="RefSeq" id="WP_126401055.1">
    <property type="nucleotide sequence ID" value="NZ_AP018907.1"/>
</dbReference>
<dbReference type="CDD" id="cd09892">
    <property type="entry name" value="NGN_SP_RfaH"/>
    <property type="match status" value="1"/>
</dbReference>
<dbReference type="OrthoDB" id="9787731at2"/>
<dbReference type="AlphaFoldDB" id="A0A348G2U8"/>
<name>A0A348G2U8_9HYPH</name>
<dbReference type="SMART" id="SM00738">
    <property type="entry name" value="NGN"/>
    <property type="match status" value="1"/>
</dbReference>
<protein>
    <submittedName>
        <fullName evidence="5">Transcription antitermination protein RfaH</fullName>
    </submittedName>
</protein>
<dbReference type="KEGG" id="blag:BLTE_25660"/>